<dbReference type="PROSITE" id="PS50222">
    <property type="entry name" value="EF_HAND_2"/>
    <property type="match status" value="1"/>
</dbReference>
<evidence type="ECO:0000256" key="1">
    <source>
        <dbReference type="SAM" id="MobiDB-lite"/>
    </source>
</evidence>
<dbReference type="PANTHER" id="PTHR22772">
    <property type="entry name" value="NOVEL ZZ TYPE ZINC FINGER DOMAIN CONTAINING PROTEIN"/>
    <property type="match status" value="1"/>
</dbReference>
<dbReference type="InterPro" id="IPR043145">
    <property type="entry name" value="Znf_ZZ_sf"/>
</dbReference>
<dbReference type="SUPFAM" id="SSF57850">
    <property type="entry name" value="RING/U-box"/>
    <property type="match status" value="2"/>
</dbReference>
<sequence>MGNVSSISDAEDDVGTDAMKDDDEGSDTEQDSEKELPGVLVDLGVLFMPTALRNAASKIKDDVPENVIQHHHGHLLRWLEDRHQRKEEMITLAQFSDMLMNRSVSQDDCLQAFQQFDSEGNGTADVCSMIDALKQSNGANLQGELNYVIRTLQSCRLTPGFIDVYTEDKQSIGQHGNRLLNFLWRNRAPSSSLPFPILDGFNNTYLMRQTVLQTQFKKLKAEASKGLVEDCLTGGEELRPIIKCYKSIEVSTNKSDAHRLSNGEFTSHWQSDGSARSHWIKLHIRNNVVIKQLSIGVSASDQSYMPQLVTVSVGKTTHGQLREVKEVRIPSHMTGDVIVFENAKTYYPIIQINIRRCHSDGCDCRIHGLKTLGYRIIKDPGVSVLDASAVWYLQVLASTATAYIPVAPQLRHSILQHTRTALSHMGPLSLCPTSSEKPSFLSTHVLKEMENFLTDISVDSDGAISADGLQILLSFSMARGHVAGIISALRLLQDNPGLKLRVAGLLKSVVAVRDTFWKKQGHNISLKLVGCDGGKKNETSTPENVLSGAWTSATQGYLTADGKTKVNMFFKGADHFQLTKVRIKVDKGPKGPQCGLIFVYRDKEQFDLEKHCERFMKFDDWTHTSYSLWNLWNKQRIAGMNDEELLYYPVASFWLEDEWDEVEVPLDRCPVGQYVLIKFLQPRSNTAERLGIMRIKCFGFLRDSSAVEIDQWEKIAMIPQKETKDEDSSEKEENEIVPNEKIFLRILLFLVDLVKDQDPSKLVSSVNGKATHLDMSGMTVNLIWQLYSSFPQIQDEVWLASRVLSLQLVYCIFPYISNSKPSEQSSSKASNDELFKHLCDLIDKNPSNAEANKESDVTIDPRLVKTAQKAIIDGAAIFFPDKDARRKQLFSMMSTASGIEEAPSVSLIFQSLCQFFSSVDPSALLDLPKAIDKMEDFHFEPVLNVMETLISVAYREFILVLETCEVTEQAAHLVHLLSSLQTSLLSWCHNQLTNGIKGDVRAAVEKMVIQYVTLLSNKAIEGMDKLTQHDFKEISDNLMEPLEKTFLATSFRQMVIVLTNVIPHLESTERVKILQLLMPFATNLKSLALHMPQFFYPLGSESWEVVNMKDIVLRTWDVESSHNYDNNQHITQVFGCPGAQTFHVEFDPKCETEKRYDYLEFTDSKGLKTRYDQKVGTEKWPLEVTFRGGNCLQFLFHADSSNNEWGYKFKVTAKGCPDVPLCWMFDMQLSLAKLFGKCCGATLDCSKVLPEVNPSPATDKEEENNELTLLRSDLWTTLFRGGYMVGKLQRSLSGYTETAPGDSSTAEFLHALLESVSHTDTLQPTPHTEVQTNARDFLKRCIEGHKGNIIGGAEFDTAVISVFVALLWHTQVLRDDIEKHVNDAGMAISEGIQQAYSAAESVRTSLMEQKQKLLAKQEQGEQSQHDIIADCKSKALFLLKFPGLTKVNIKTGVHNLRVSKIKKQKRNNVDRAVSNTKYDVIGCEKYPSFRLVLEFVRDRLWTIKRVQELLEERSKFAKAVADVYMFAAEHLRIMSEPHIFQVPNVIFLQEMLSYQGMFAKHYAEGLEGCGLDIESRVRSAFYALVTFLIGALRENEDDIISEPVNVQSAYDYIQTCLLHLLDINWQPHDLPFIVEIKLPELLITIAKGSVAMRDKALSDLEESDEIKEYQQYKKWLSEVKDDSFLGWYSLRPENDNDRINAKEIQMFVALYSDLLDVEINCDGCNSTLPGSRFRCLQCVDMDLCAACYTGGVKPTNDHTEEHDIVHLKHKCDECQAFIAGTRVHCNLCEDFDLCLGCHRAGLFPAGHTKEHNVTIYPLVKFKSQNKSESLLQAYVHQHVWMLFTSLSLSMSNMLYTHNTSEGDGEEISYMQAASTIHTQCIDFVSQCLRKVNKTEDEDSEKNAGLSNLELRQLEHETAFAANSQERIMGLLGAMIPPDHQCTNDDDSISYGFTTEKFLRMLFTIARREYVHEVNTQHMAMGLIGQLLQRSSINSKVCDDAVTMETDSDLLDADKPGKRTVQCLFKFGATCLERSGLEWACSVTSILQQMFNASTWRDVLLEHLRSAVQLLKERPELSSIFALFVIAGFPQVLSIGTHVKYNENGSDVKDGVVLKHFPDRHGTLIVDKRSRKRHTLNDEYIDCVTYDLNILDQQHLSSFIAVIQDIISKLKKEETTNVENLWVLSLALKALLNSFGSGDIMGCVTEEVFSSQFIQNLVYLAGQGTGFSSQWLLKDLEILSLMLYTHEKSESNDSPDTAVDEAGLPGADDDEPPSLVSSSPATPSPTPKPLTCDWEGLDDTDRLCFQAMLEHCSVSYPELRALYEIHGNANDVLRAIHECLVEGDTFSPSEEVKDLAKKWAESIKEPVKENMRDKIIDQGIQQYTLINMGKRNLEKAVEEPSEESQRLIQTADNDIAGDMLKQKRSRSADLLKKELEKHGKSASREFLSKVNLAMSILYARQVLQALLADWPKTCQAISADILGCHTVSQIPCVLDLLNNTESKTIFQKVVQNVINHSNPDSLVVMATTACQFMEEVSLAAITKESEHKYKNNFKFEETIRIPGASFLSIKFDSRCSTESGCDELTMSSSKDSTQDRHVFSGSSCRWTNLELPGDTLHYIFQTDCSNTDWGYRFTVTGGCVGRLLHTDELWSSLVYVACKQTGQHRLKTIQLLLQILETQFKSSGASKLCIDLGELKPLWLLYKKCSETSSDMGTVTSPVVRALTELFFVAENLAMDWEVTEDYLIALYDTQDLQKSIYQGVRNIASISTMISYSNKATEAFALANVSNKTLFKPEIMTLQKILCQQIKHQTQQTGAIATTSRASLEVD</sequence>
<accession>A0A8J1XYX1</accession>
<dbReference type="InterPro" id="IPR004939">
    <property type="entry name" value="APC_su10/DOC_dom"/>
</dbReference>
<dbReference type="SMART" id="SM01337">
    <property type="entry name" value="APC10"/>
    <property type="match status" value="1"/>
</dbReference>
<keyword evidence="3" id="KW-1185">Reference proteome</keyword>
<dbReference type="SUPFAM" id="SSF49785">
    <property type="entry name" value="Galactose-binding domain-like"/>
    <property type="match status" value="1"/>
</dbReference>
<gene>
    <name evidence="2" type="ORF">OFUS_LOCUS19378</name>
</gene>
<protein>
    <submittedName>
        <fullName evidence="2">Uncharacterized protein</fullName>
    </submittedName>
</protein>
<dbReference type="Proteomes" id="UP000749559">
    <property type="component" value="Unassembled WGS sequence"/>
</dbReference>
<dbReference type="OrthoDB" id="661148at2759"/>
<dbReference type="PANTHER" id="PTHR22772:SF4">
    <property type="entry name" value="ZINC FINGER ZZ-TYPE AND EF-HAND DOMAIN-CONTAINING PROTEIN 1"/>
    <property type="match status" value="1"/>
</dbReference>
<dbReference type="Gene3D" id="3.30.60.90">
    <property type="match status" value="2"/>
</dbReference>
<dbReference type="Pfam" id="PF03256">
    <property type="entry name" value="ANAPC10"/>
    <property type="match status" value="1"/>
</dbReference>
<dbReference type="InterPro" id="IPR000433">
    <property type="entry name" value="Znf_ZZ"/>
</dbReference>
<name>A0A8J1XYX1_OWEFU</name>
<dbReference type="PROSITE" id="PS01357">
    <property type="entry name" value="ZF_ZZ_1"/>
    <property type="match status" value="1"/>
</dbReference>
<reference evidence="2" key="1">
    <citation type="submission" date="2022-03" db="EMBL/GenBank/DDBJ databases">
        <authorList>
            <person name="Martin C."/>
        </authorList>
    </citation>
    <scope>NUCLEOTIDE SEQUENCE</scope>
</reference>
<dbReference type="GO" id="GO:0005509">
    <property type="term" value="F:calcium ion binding"/>
    <property type="evidence" value="ECO:0007669"/>
    <property type="project" value="InterPro"/>
</dbReference>
<dbReference type="Gene3D" id="2.60.120.260">
    <property type="entry name" value="Galactose-binding domain-like"/>
    <property type="match status" value="1"/>
</dbReference>
<feature type="region of interest" description="Disordered" evidence="1">
    <location>
        <begin position="1"/>
        <end position="35"/>
    </location>
</feature>
<comment type="caution">
    <text evidence="2">The sequence shown here is derived from an EMBL/GenBank/DDBJ whole genome shotgun (WGS) entry which is preliminary data.</text>
</comment>
<feature type="region of interest" description="Disordered" evidence="1">
    <location>
        <begin position="2248"/>
        <end position="2292"/>
    </location>
</feature>
<evidence type="ECO:0000313" key="3">
    <source>
        <dbReference type="Proteomes" id="UP000749559"/>
    </source>
</evidence>
<dbReference type="InterPro" id="IPR008979">
    <property type="entry name" value="Galactose-bd-like_sf"/>
</dbReference>
<dbReference type="GO" id="GO:0008270">
    <property type="term" value="F:zinc ion binding"/>
    <property type="evidence" value="ECO:0007669"/>
    <property type="project" value="InterPro"/>
</dbReference>
<feature type="compositionally biased region" description="Acidic residues" evidence="1">
    <location>
        <begin position="9"/>
        <end position="30"/>
    </location>
</feature>
<dbReference type="CDD" id="cd02249">
    <property type="entry name" value="ZZ"/>
    <property type="match status" value="1"/>
</dbReference>
<dbReference type="PROSITE" id="PS50135">
    <property type="entry name" value="ZF_ZZ_2"/>
    <property type="match status" value="2"/>
</dbReference>
<dbReference type="SMART" id="SM00291">
    <property type="entry name" value="ZnF_ZZ"/>
    <property type="match status" value="2"/>
</dbReference>
<evidence type="ECO:0000313" key="2">
    <source>
        <dbReference type="EMBL" id="CAH1794732.1"/>
    </source>
</evidence>
<organism evidence="2 3">
    <name type="scientific">Owenia fusiformis</name>
    <name type="common">Polychaete worm</name>
    <dbReference type="NCBI Taxonomy" id="6347"/>
    <lineage>
        <taxon>Eukaryota</taxon>
        <taxon>Metazoa</taxon>
        <taxon>Spiralia</taxon>
        <taxon>Lophotrochozoa</taxon>
        <taxon>Annelida</taxon>
        <taxon>Polychaeta</taxon>
        <taxon>Sedentaria</taxon>
        <taxon>Canalipalpata</taxon>
        <taxon>Sabellida</taxon>
        <taxon>Oweniida</taxon>
        <taxon>Oweniidae</taxon>
        <taxon>Owenia</taxon>
    </lineage>
</organism>
<proteinExistence type="predicted"/>
<dbReference type="EMBL" id="CAIIXF020000009">
    <property type="protein sequence ID" value="CAH1794732.1"/>
    <property type="molecule type" value="Genomic_DNA"/>
</dbReference>
<dbReference type="PROSITE" id="PS51284">
    <property type="entry name" value="DOC"/>
    <property type="match status" value="1"/>
</dbReference>
<dbReference type="Pfam" id="PF00569">
    <property type="entry name" value="ZZ"/>
    <property type="match status" value="2"/>
</dbReference>
<dbReference type="InterPro" id="IPR002048">
    <property type="entry name" value="EF_hand_dom"/>
</dbReference>
<dbReference type="InterPro" id="IPR040099">
    <property type="entry name" value="ZZEF1"/>
</dbReference>